<evidence type="ECO:0000313" key="19">
    <source>
        <dbReference type="EnsemblMetazoa" id="PHUM106020-PA"/>
    </source>
</evidence>
<gene>
    <name evidence="19" type="primary">8238186</name>
    <name evidence="18" type="ORF">Phum_PHUM106020</name>
</gene>
<dbReference type="STRING" id="121224.E0VD69"/>
<dbReference type="Pfam" id="PF05577">
    <property type="entry name" value="Peptidase_S28"/>
    <property type="match status" value="1"/>
</dbReference>
<dbReference type="PANTHER" id="PTHR11010">
    <property type="entry name" value="PROTEASE S28 PRO-X CARBOXYPEPTIDASE-RELATED"/>
    <property type="match status" value="1"/>
</dbReference>
<evidence type="ECO:0000256" key="11">
    <source>
        <dbReference type="ARBA" id="ARBA00023228"/>
    </source>
</evidence>
<evidence type="ECO:0000256" key="3">
    <source>
        <dbReference type="ARBA" id="ARBA00011738"/>
    </source>
</evidence>
<evidence type="ECO:0000256" key="10">
    <source>
        <dbReference type="ARBA" id="ARBA00023180"/>
    </source>
</evidence>
<evidence type="ECO:0000313" key="20">
    <source>
        <dbReference type="Proteomes" id="UP000009046"/>
    </source>
</evidence>
<dbReference type="GeneID" id="8238186"/>
<name>E0VD69_PEDHC</name>
<dbReference type="FunFam" id="1.20.120.980:FF:000002">
    <property type="entry name" value="lysosomal Pro-X carboxypeptidase"/>
    <property type="match status" value="1"/>
</dbReference>
<evidence type="ECO:0000256" key="9">
    <source>
        <dbReference type="ARBA" id="ARBA00023157"/>
    </source>
</evidence>
<evidence type="ECO:0000256" key="8">
    <source>
        <dbReference type="ARBA" id="ARBA00023145"/>
    </source>
</evidence>
<dbReference type="EMBL" id="AAZO01001256">
    <property type="status" value="NOT_ANNOTATED_CDS"/>
    <property type="molecule type" value="Genomic_DNA"/>
</dbReference>
<dbReference type="GO" id="GO:0006508">
    <property type="term" value="P:proteolysis"/>
    <property type="evidence" value="ECO:0007669"/>
    <property type="project" value="UniProtKB-KW"/>
</dbReference>
<evidence type="ECO:0000256" key="5">
    <source>
        <dbReference type="ARBA" id="ARBA00022670"/>
    </source>
</evidence>
<sequence>MDMNTNFIVFYLFINYVDHFSFVTNETFNIRYLINDTYWNNKTGPIFFYTGNEGDIEVFAQNTGFMWEIAPKFNALLIFAEHRYYGKSLPYGNKTFSDPKYLGYLTSEQALADYVDLIAHLTWNDNKSYKNPVIAFGGSYGGMLAAYIRMKYPHMVAGAIASSAPIWQFTGLTPCDVFSRIVTSDFEIENKSCSFNIRRSWNIINNITSNEDGLKWITNEWKLCRPLKNSTDVRDLKNWLSDVYNNLAMVNYPYPTNFLTPLPGYPIRKFCKKLQNTTATGKDLLNLLYKSVTVYFNYTGSSKCLNFDDSTPSLGADLWDYQACTEMVMPMCQNGNTDMFEPQEWDLLKFTHECEKKWKVTPKPYLIEKLYGGKDLSTASNIIFSNGLLDPWAGGGVLKVNSKTIKVVLIPEAAHHLDLRATTPIDPLSVIESRKLYKKIIYLWIKEHEINSIIQNV</sequence>
<evidence type="ECO:0000256" key="6">
    <source>
        <dbReference type="ARBA" id="ARBA00022729"/>
    </source>
</evidence>
<evidence type="ECO:0000313" key="18">
    <source>
        <dbReference type="EMBL" id="EEB11325.1"/>
    </source>
</evidence>
<comment type="function">
    <text evidence="13">Cleaves C-terminal amino acids linked to proline in peptides such as angiotensin II, III and des-Arg9-bradykinin. This cleavage occurs at acidic pH, but enzymatic activity is retained with some substrates at neutral pH.</text>
</comment>
<evidence type="ECO:0000256" key="2">
    <source>
        <dbReference type="ARBA" id="ARBA00011079"/>
    </source>
</evidence>
<dbReference type="RefSeq" id="XP_002424063.1">
    <property type="nucleotide sequence ID" value="XM_002424018.1"/>
</dbReference>
<dbReference type="FunCoup" id="E0VD69">
    <property type="interactions" value="556"/>
</dbReference>
<proteinExistence type="inferred from homology"/>
<dbReference type="InterPro" id="IPR042269">
    <property type="entry name" value="Ser_carbopepase_S28_SKS"/>
</dbReference>
<dbReference type="Proteomes" id="UP000009046">
    <property type="component" value="Unassembled WGS sequence"/>
</dbReference>
<dbReference type="VEuPathDB" id="VectorBase:PHUM106020"/>
<dbReference type="EnsemblMetazoa" id="PHUM106020-RA">
    <property type="protein sequence ID" value="PHUM106020-PA"/>
    <property type="gene ID" value="PHUM106020"/>
</dbReference>
<reference evidence="18" key="2">
    <citation type="submission" date="2007-04" db="EMBL/GenBank/DDBJ databases">
        <title>The genome of the human body louse.</title>
        <authorList>
            <consortium name="The Human Body Louse Genome Consortium"/>
            <person name="Kirkness E."/>
            <person name="Walenz B."/>
            <person name="Hass B."/>
            <person name="Bruggner R."/>
            <person name="Strausberg R."/>
        </authorList>
    </citation>
    <scope>NUCLEOTIDE SEQUENCE</scope>
    <source>
        <strain evidence="18">USDA</strain>
    </source>
</reference>
<dbReference type="InParanoid" id="E0VD69"/>
<keyword evidence="11" id="KW-0458">Lysosome</keyword>
<organism>
    <name type="scientific">Pediculus humanus subsp. corporis</name>
    <name type="common">Body louse</name>
    <dbReference type="NCBI Taxonomy" id="121224"/>
    <lineage>
        <taxon>Eukaryota</taxon>
        <taxon>Metazoa</taxon>
        <taxon>Ecdysozoa</taxon>
        <taxon>Arthropoda</taxon>
        <taxon>Hexapoda</taxon>
        <taxon>Insecta</taxon>
        <taxon>Pterygota</taxon>
        <taxon>Neoptera</taxon>
        <taxon>Paraneoptera</taxon>
        <taxon>Psocodea</taxon>
        <taxon>Troctomorpha</taxon>
        <taxon>Phthiraptera</taxon>
        <taxon>Anoplura</taxon>
        <taxon>Pediculidae</taxon>
        <taxon>Pediculus</taxon>
    </lineage>
</organism>
<evidence type="ECO:0000256" key="7">
    <source>
        <dbReference type="ARBA" id="ARBA00022801"/>
    </source>
</evidence>
<evidence type="ECO:0000256" key="17">
    <source>
        <dbReference type="ARBA" id="ARBA00076608"/>
    </source>
</evidence>
<accession>E0VD69</accession>
<protein>
    <recommendedName>
        <fullName evidence="15">Lysosomal Pro-X carboxypeptidase</fullName>
        <ecNumber evidence="14">3.4.16.2</ecNumber>
    </recommendedName>
    <alternativeName>
        <fullName evidence="17">Proline carboxypeptidase</fullName>
    </alternativeName>
    <alternativeName>
        <fullName evidence="16">Prolylcarboxypeptidase</fullName>
    </alternativeName>
</protein>
<evidence type="ECO:0000256" key="16">
    <source>
        <dbReference type="ARBA" id="ARBA00076475"/>
    </source>
</evidence>
<keyword evidence="9" id="KW-1015">Disulfide bond</keyword>
<evidence type="ECO:0000256" key="13">
    <source>
        <dbReference type="ARBA" id="ARBA00059701"/>
    </source>
</evidence>
<dbReference type="GO" id="GO:0008239">
    <property type="term" value="F:dipeptidyl-peptidase activity"/>
    <property type="evidence" value="ECO:0007669"/>
    <property type="project" value="TreeGrafter"/>
</dbReference>
<dbReference type="OrthoDB" id="2130629at2759"/>
<dbReference type="EMBL" id="DS235072">
    <property type="protein sequence ID" value="EEB11325.1"/>
    <property type="molecule type" value="Genomic_DNA"/>
</dbReference>
<comment type="similarity">
    <text evidence="2">Belongs to the peptidase S28 family.</text>
</comment>
<evidence type="ECO:0000256" key="12">
    <source>
        <dbReference type="ARBA" id="ARBA00052013"/>
    </source>
</evidence>
<keyword evidence="5" id="KW-0645">Protease</keyword>
<dbReference type="KEGG" id="phu:Phum_PHUM106020"/>
<evidence type="ECO:0000256" key="15">
    <source>
        <dbReference type="ARBA" id="ARBA00073691"/>
    </source>
</evidence>
<dbReference type="HOGENOM" id="CLU_020959_0_0_1"/>
<dbReference type="InterPro" id="IPR008758">
    <property type="entry name" value="Peptidase_S28"/>
</dbReference>
<reference evidence="18" key="1">
    <citation type="submission" date="2007-04" db="EMBL/GenBank/DDBJ databases">
        <title>Annotation of Pediculus humanus corporis strain USDA.</title>
        <authorList>
            <person name="Kirkness E."/>
            <person name="Hannick L."/>
            <person name="Hass B."/>
            <person name="Bruggner R."/>
            <person name="Lawson D."/>
            <person name="Bidwell S."/>
            <person name="Joardar V."/>
            <person name="Caler E."/>
            <person name="Walenz B."/>
            <person name="Inman J."/>
            <person name="Schobel S."/>
            <person name="Galinsky K."/>
            <person name="Amedeo P."/>
            <person name="Strausberg R."/>
        </authorList>
    </citation>
    <scope>NUCLEOTIDE SEQUENCE</scope>
    <source>
        <strain evidence="18">USDA</strain>
    </source>
</reference>
<evidence type="ECO:0000256" key="4">
    <source>
        <dbReference type="ARBA" id="ARBA00022645"/>
    </source>
</evidence>
<dbReference type="OMA" id="QTCNQMV"/>
<keyword evidence="6" id="KW-0732">Signal</keyword>
<dbReference type="SUPFAM" id="SSF53474">
    <property type="entry name" value="alpha/beta-Hydrolases"/>
    <property type="match status" value="1"/>
</dbReference>
<dbReference type="Gene3D" id="1.20.120.980">
    <property type="entry name" value="Serine carboxypeptidase S28, SKS domain"/>
    <property type="match status" value="1"/>
</dbReference>
<evidence type="ECO:0000256" key="14">
    <source>
        <dbReference type="ARBA" id="ARBA00066456"/>
    </source>
</evidence>
<dbReference type="InterPro" id="IPR029058">
    <property type="entry name" value="AB_hydrolase_fold"/>
</dbReference>
<comment type="subunit">
    <text evidence="3">Homodimer.</text>
</comment>
<evidence type="ECO:0000256" key="1">
    <source>
        <dbReference type="ARBA" id="ARBA00004371"/>
    </source>
</evidence>
<dbReference type="Gene3D" id="3.40.50.1820">
    <property type="entry name" value="alpha/beta hydrolase"/>
    <property type="match status" value="1"/>
</dbReference>
<keyword evidence="4 18" id="KW-0121">Carboxypeptidase</keyword>
<keyword evidence="7 18" id="KW-0378">Hydrolase</keyword>
<dbReference type="PANTHER" id="PTHR11010:SF38">
    <property type="entry name" value="LYSOSOMAL PRO-X CARBOXYPEPTIDASE"/>
    <property type="match status" value="1"/>
</dbReference>
<comment type="catalytic activity">
    <reaction evidence="12">
        <text>Cleavage of a -Pro-|-Xaa bond to release a C-terminal amino acid.</text>
        <dbReference type="EC" id="3.4.16.2"/>
    </reaction>
</comment>
<dbReference type="MEROPS" id="S28.001"/>
<dbReference type="AlphaFoldDB" id="E0VD69"/>
<dbReference type="eggNOG" id="KOG2183">
    <property type="taxonomic scope" value="Eukaryota"/>
</dbReference>
<comment type="subcellular location">
    <subcellularLocation>
        <location evidence="1">Lysosome</location>
    </subcellularLocation>
</comment>
<keyword evidence="8" id="KW-0865">Zymogen</keyword>
<dbReference type="EC" id="3.4.16.2" evidence="14"/>
<dbReference type="CTD" id="8238186"/>
<keyword evidence="20" id="KW-1185">Reference proteome</keyword>
<dbReference type="ESTHER" id="pedhc-e0vd69">
    <property type="family name" value="Prolylcarboxypeptidase"/>
</dbReference>
<reference evidence="19" key="3">
    <citation type="submission" date="2021-02" db="UniProtKB">
        <authorList>
            <consortium name="EnsemblMetazoa"/>
        </authorList>
    </citation>
    <scope>IDENTIFICATION</scope>
    <source>
        <strain evidence="19">USDA</strain>
    </source>
</reference>
<dbReference type="GO" id="GO:0004185">
    <property type="term" value="F:serine-type carboxypeptidase activity"/>
    <property type="evidence" value="ECO:0007669"/>
    <property type="project" value="UniProtKB-EC"/>
</dbReference>
<dbReference type="GO" id="GO:0005764">
    <property type="term" value="C:lysosome"/>
    <property type="evidence" value="ECO:0007669"/>
    <property type="project" value="UniProtKB-SubCell"/>
</dbReference>
<keyword evidence="10" id="KW-0325">Glycoprotein</keyword>